<feature type="signal peptide" evidence="6">
    <location>
        <begin position="1"/>
        <end position="23"/>
    </location>
</feature>
<keyword evidence="3 5" id="KW-0479">Metal-binding</keyword>
<keyword evidence="8" id="KW-1185">Reference proteome</keyword>
<evidence type="ECO:0000256" key="4">
    <source>
        <dbReference type="ARBA" id="ARBA00023004"/>
    </source>
</evidence>
<dbReference type="STRING" id="420662.Mpe_A1232"/>
<dbReference type="SUPFAM" id="SSF46458">
    <property type="entry name" value="Globin-like"/>
    <property type="match status" value="1"/>
</dbReference>
<dbReference type="GO" id="GO:0046872">
    <property type="term" value="F:metal ion binding"/>
    <property type="evidence" value="ECO:0007669"/>
    <property type="project" value="UniProtKB-KW"/>
</dbReference>
<dbReference type="HOGENOM" id="CLU_103526_2_0_4"/>
<dbReference type="InterPro" id="IPR009050">
    <property type="entry name" value="Globin-like_sf"/>
</dbReference>
<dbReference type="Gene3D" id="1.10.490.10">
    <property type="entry name" value="Globins"/>
    <property type="match status" value="1"/>
</dbReference>
<evidence type="ECO:0000313" key="8">
    <source>
        <dbReference type="Proteomes" id="UP000000366"/>
    </source>
</evidence>
<dbReference type="GO" id="GO:0020037">
    <property type="term" value="F:heme binding"/>
    <property type="evidence" value="ECO:0007669"/>
    <property type="project" value="InterPro"/>
</dbReference>
<gene>
    <name evidence="7" type="ordered locus">Mpe_A1232</name>
</gene>
<sequence>MSLPMKRLLIALSCAMAALSAAAQSTPPDDALYRALGGTPGLTKLMADFVPRLAADPRIGEFFKETKLSELQKQLVDQFCVVSGGSCVYEGETMKNSHAEMKIRKADFNALVEVLQESMDRQGIPFSVQNRLLARLAPMHRDIVNTR</sequence>
<feature type="binding site" description="distal binding residue" evidence="5">
    <location>
        <position position="98"/>
    </location>
    <ligand>
        <name>heme</name>
        <dbReference type="ChEBI" id="CHEBI:30413"/>
    </ligand>
    <ligandPart>
        <name>Fe</name>
        <dbReference type="ChEBI" id="CHEBI:18248"/>
    </ligandPart>
</feature>
<evidence type="ECO:0000256" key="5">
    <source>
        <dbReference type="PIRSR" id="PIRSR601486-1"/>
    </source>
</evidence>
<keyword evidence="4 5" id="KW-0408">Iron</keyword>
<dbReference type="AlphaFoldDB" id="A2SF55"/>
<dbReference type="EMBL" id="CP000555">
    <property type="protein sequence ID" value="ABM94194.1"/>
    <property type="molecule type" value="Genomic_DNA"/>
</dbReference>
<evidence type="ECO:0000256" key="3">
    <source>
        <dbReference type="ARBA" id="ARBA00022723"/>
    </source>
</evidence>
<evidence type="ECO:0000256" key="1">
    <source>
        <dbReference type="ARBA" id="ARBA00022448"/>
    </source>
</evidence>
<evidence type="ECO:0000256" key="6">
    <source>
        <dbReference type="SAM" id="SignalP"/>
    </source>
</evidence>
<accession>A2SF55</accession>
<proteinExistence type="predicted"/>
<protein>
    <submittedName>
        <fullName evidence="7">Globin protein</fullName>
    </submittedName>
</protein>
<reference evidence="7 8" key="1">
    <citation type="journal article" date="2007" name="J. Bacteriol.">
        <title>Whole-genome analysis of the methyl tert-butyl ether-degrading beta-proteobacterium Methylibium petroleiphilum PM1.</title>
        <authorList>
            <person name="Kane S.R."/>
            <person name="Chakicherla A.Y."/>
            <person name="Chain P.S.G."/>
            <person name="Schmidt R."/>
            <person name="Shin M.W."/>
            <person name="Legler T.C."/>
            <person name="Scow K.M."/>
            <person name="Larimer F.W."/>
            <person name="Lucas S.M."/>
            <person name="Richardson P.M."/>
            <person name="Hristova K.R."/>
        </authorList>
    </citation>
    <scope>NUCLEOTIDE SEQUENCE [LARGE SCALE GENOMIC DNA]</scope>
    <source>
        <strain evidence="8">ATCC BAA-1232 / LMG 22953 / PM1</strain>
    </source>
</reference>
<feature type="chain" id="PRO_5002645404" evidence="6">
    <location>
        <begin position="24"/>
        <end position="147"/>
    </location>
</feature>
<dbReference type="KEGG" id="mpt:Mpe_A1232"/>
<dbReference type="Pfam" id="PF01152">
    <property type="entry name" value="Bac_globin"/>
    <property type="match status" value="1"/>
</dbReference>
<evidence type="ECO:0000313" key="7">
    <source>
        <dbReference type="EMBL" id="ABM94194.1"/>
    </source>
</evidence>
<dbReference type="InterPro" id="IPR001486">
    <property type="entry name" value="Hemoglobin_trunc"/>
</dbReference>
<name>A2SF55_METPP</name>
<organism evidence="7 8">
    <name type="scientific">Methylibium petroleiphilum (strain ATCC BAA-1232 / LMG 22953 / PM1)</name>
    <dbReference type="NCBI Taxonomy" id="420662"/>
    <lineage>
        <taxon>Bacteria</taxon>
        <taxon>Pseudomonadati</taxon>
        <taxon>Pseudomonadota</taxon>
        <taxon>Betaproteobacteria</taxon>
        <taxon>Burkholderiales</taxon>
        <taxon>Sphaerotilaceae</taxon>
        <taxon>Methylibium</taxon>
    </lineage>
</organism>
<keyword evidence="2 5" id="KW-0349">Heme</keyword>
<dbReference type="Proteomes" id="UP000000366">
    <property type="component" value="Chromosome"/>
</dbReference>
<dbReference type="eggNOG" id="COG2346">
    <property type="taxonomic scope" value="Bacteria"/>
</dbReference>
<dbReference type="GO" id="GO:0019825">
    <property type="term" value="F:oxygen binding"/>
    <property type="evidence" value="ECO:0007669"/>
    <property type="project" value="InterPro"/>
</dbReference>
<evidence type="ECO:0000256" key="2">
    <source>
        <dbReference type="ARBA" id="ARBA00022617"/>
    </source>
</evidence>
<dbReference type="InterPro" id="IPR012292">
    <property type="entry name" value="Globin/Proto"/>
</dbReference>
<dbReference type="CDD" id="cd00454">
    <property type="entry name" value="TrHb1_N"/>
    <property type="match status" value="1"/>
</dbReference>
<keyword evidence="1" id="KW-0813">Transport</keyword>
<keyword evidence="6" id="KW-0732">Signal</keyword>